<feature type="transmembrane region" description="Helical" evidence="1">
    <location>
        <begin position="536"/>
        <end position="557"/>
    </location>
</feature>
<feature type="transmembrane region" description="Helical" evidence="1">
    <location>
        <begin position="509"/>
        <end position="530"/>
    </location>
</feature>
<reference evidence="3" key="1">
    <citation type="submission" date="2017-08" db="EMBL/GenBank/DDBJ databases">
        <authorList>
            <person name="Huang Z."/>
        </authorList>
    </citation>
    <scope>NUCLEOTIDE SEQUENCE [LARGE SCALE GENOMIC DNA]</scope>
    <source>
        <strain evidence="3">SA5d-4</strain>
    </source>
</reference>
<keyword evidence="1" id="KW-0812">Transmembrane</keyword>
<keyword evidence="1" id="KW-1133">Transmembrane helix</keyword>
<name>A0A263BW01_9BACI</name>
<dbReference type="Proteomes" id="UP000217083">
    <property type="component" value="Unassembled WGS sequence"/>
</dbReference>
<evidence type="ECO:0000313" key="2">
    <source>
        <dbReference type="EMBL" id="OZM57356.1"/>
    </source>
</evidence>
<comment type="caution">
    <text evidence="2">The sequence shown here is derived from an EMBL/GenBank/DDBJ whole genome shotgun (WGS) entry which is preliminary data.</text>
</comment>
<dbReference type="AlphaFoldDB" id="A0A263BW01"/>
<reference evidence="2 3" key="2">
    <citation type="submission" date="2017-09" db="EMBL/GenBank/DDBJ databases">
        <title>Bacillus patelloidae sp. nov., isolated from the intestinal tract of a marine limpet.</title>
        <authorList>
            <person name="Liu R."/>
            <person name="Dong C."/>
            <person name="Shao Z."/>
        </authorList>
    </citation>
    <scope>NUCLEOTIDE SEQUENCE [LARGE SCALE GENOMIC DNA]</scope>
    <source>
        <strain evidence="2 3">SA5d-4</strain>
    </source>
</reference>
<accession>A0A263BW01</accession>
<organism evidence="2 3">
    <name type="scientific">Lottiidibacillus patelloidae</name>
    <dbReference type="NCBI Taxonomy" id="2670334"/>
    <lineage>
        <taxon>Bacteria</taxon>
        <taxon>Bacillati</taxon>
        <taxon>Bacillota</taxon>
        <taxon>Bacilli</taxon>
        <taxon>Bacillales</taxon>
        <taxon>Bacillaceae</taxon>
        <taxon>Lottiidibacillus</taxon>
    </lineage>
</organism>
<keyword evidence="3" id="KW-1185">Reference proteome</keyword>
<protein>
    <submittedName>
        <fullName evidence="2">Uncharacterized protein</fullName>
    </submittedName>
</protein>
<keyword evidence="1" id="KW-0472">Membrane</keyword>
<proteinExistence type="predicted"/>
<dbReference type="RefSeq" id="WP_094923961.1">
    <property type="nucleotide sequence ID" value="NZ_NPIA01000003.1"/>
</dbReference>
<dbReference type="EMBL" id="NPIA01000003">
    <property type="protein sequence ID" value="OZM57356.1"/>
    <property type="molecule type" value="Genomic_DNA"/>
</dbReference>
<gene>
    <name evidence="2" type="ORF">CIB95_07800</name>
</gene>
<sequence length="726" mass="85576">MHTIVIHLYENMDDWHIIEPMFYNVQSNMELSFFYGENKGEFLSCEKLLVQVSEYLQYKDIDQWQLLIITHIPEYKKSFGRLSSYLHEFKEQLINPLKETGHEPQNEIVLVLDSINKQADYSPKDDSISNIWWQLDIHGYLKQPIKNIDKMPVSHLFTQRELETIDEAWGKPLNLHDAGIINSPNKEFMAELNRRVDHTFTHFDSILAEKIKHSSKKTKEFHYDLITEKQLKLIKSSFFTQIKKVILPPLNDSLATFKPSNLLLDILRNTLSLNWYKSSFQIFRIEISNMSLRLRLTDLLKLSMLINLLTINSNILSRFSRGSVHDIQVTIDKERMQNLIVNYNTCLEIAEQNIKDKLLDRQNMFINKFNRPDSFPHSISSLTKVDIPEPALSSISYSALNFIYDWETYINDVETQLQEREEEINQKVKEGIRDLSIYKRENVITITENKVELSEYLSTIHDDIKKTVTEIDKISTSKESAQDKWKKFISDKNDHVRYLIKQLPSKKTWWLTLLIVTIFMCAPFITTHYGRVSEGLYTSPIFILLLLTLLVLSTVFISGKAISISLKTFITDTRYKKNNCYSKQETALANYNKYLNKVFQLYRLRRQYKYLNDQFTQFKQKNVSYRYHQTKIEEHKKIINRLLTLVSDRNLAPDRRHCEALLEHKFKVTKSVLDNPIYSPLEYQFNAQREAHKLKMNIGNSVDTIIVRGLNPLSELQFSVDKVYRL</sequence>
<evidence type="ECO:0000313" key="3">
    <source>
        <dbReference type="Proteomes" id="UP000217083"/>
    </source>
</evidence>
<evidence type="ECO:0000256" key="1">
    <source>
        <dbReference type="SAM" id="Phobius"/>
    </source>
</evidence>